<evidence type="ECO:0000313" key="2">
    <source>
        <dbReference type="EMBL" id="MDK9580359.1"/>
    </source>
</evidence>
<gene>
    <name evidence="2" type="ORF">QQA45_02355</name>
</gene>
<dbReference type="Proteomes" id="UP001225134">
    <property type="component" value="Unassembled WGS sequence"/>
</dbReference>
<dbReference type="EMBL" id="JASSPP010000003">
    <property type="protein sequence ID" value="MDK9580359.1"/>
    <property type="molecule type" value="Genomic_DNA"/>
</dbReference>
<protein>
    <submittedName>
        <fullName evidence="2">Uncharacterized protein</fullName>
    </submittedName>
</protein>
<evidence type="ECO:0000256" key="1">
    <source>
        <dbReference type="SAM" id="SignalP"/>
    </source>
</evidence>
<proteinExistence type="predicted"/>
<name>A0ABT7HJP0_9FUSO</name>
<sequence>MKKICVLSLLLSLVSFSKGYVETYGKFYVESNGNNKVDKAGVRLNLEQGKFKFKTNIGFDELYFKKIGYSRFLNNDMKKRKLIDYLKYADNYNELNSYMYDVKQNVAKASKASLEYAMIRDEKADATLKAKVKSEDFGDIYREYIQLGADVAFKFKGGVKLGLDNKLNCYIEKEQRLRTQNKIYLDVNISNKANIKTSFGIDHFNEKVIINDPEYYGSNWGSENDTYFTTGLDFSVKANENVNIDGKFATIKNYKYSKLKPYAHLNYFGVGNYRKLYTEEETGYLYEAYNGEEHDQLMSQNFYFNSVNLDDVHKPSSVFKSYLKVQYVNKDFKIKVMPFANAIFTYVTYEKNNGVIYGLNTEISNKFLNKYLLGSKVRIVETLRNERFFSKGNFLDLDVYSAYEGKINDKLTLIPKIRIEYLNRHLKHIGTLDDYTKFYNEYFLHRLKGEVGLELKYNVTNNLMLNAEAIAGLKFVKGEYKFISRLKENISSDKAINEYLKLNFNMKYEWK</sequence>
<feature type="chain" id="PRO_5045722882" evidence="1">
    <location>
        <begin position="18"/>
        <end position="511"/>
    </location>
</feature>
<organism evidence="2 3">
    <name type="scientific">Sneathia sanguinegens</name>
    <dbReference type="NCBI Taxonomy" id="40543"/>
    <lineage>
        <taxon>Bacteria</taxon>
        <taxon>Fusobacteriati</taxon>
        <taxon>Fusobacteriota</taxon>
        <taxon>Fusobacteriia</taxon>
        <taxon>Fusobacteriales</taxon>
        <taxon>Leptotrichiaceae</taxon>
        <taxon>Sneathia</taxon>
    </lineage>
</organism>
<keyword evidence="3" id="KW-1185">Reference proteome</keyword>
<feature type="signal peptide" evidence="1">
    <location>
        <begin position="1"/>
        <end position="17"/>
    </location>
</feature>
<comment type="caution">
    <text evidence="2">The sequence shown here is derived from an EMBL/GenBank/DDBJ whole genome shotgun (WGS) entry which is preliminary data.</text>
</comment>
<accession>A0ABT7HJP0</accession>
<reference evidence="2 3" key="1">
    <citation type="submission" date="2023-06" db="EMBL/GenBank/DDBJ databases">
        <title>Antibody response to the Sneathia vaginalis cytopathogenic toxin A during pregnancy.</title>
        <authorList>
            <person name="Mccoy Z.T."/>
            <person name="Serrano M.G."/>
            <person name="Spaine K."/>
            <person name="Edwards D.J."/>
            <person name="Buck G.A."/>
            <person name="Jefferson K."/>
        </authorList>
    </citation>
    <scope>NUCLEOTIDE SEQUENCE [LARGE SCALE GENOMIC DNA]</scope>
    <source>
        <strain evidence="2 3">CCUG 42621</strain>
    </source>
</reference>
<evidence type="ECO:0000313" key="3">
    <source>
        <dbReference type="Proteomes" id="UP001225134"/>
    </source>
</evidence>
<keyword evidence="1" id="KW-0732">Signal</keyword>
<dbReference type="RefSeq" id="WP_285152717.1">
    <property type="nucleotide sequence ID" value="NZ_JASSPP010000003.1"/>
</dbReference>